<organism evidence="5 6">
    <name type="scientific">Marinomonas communis</name>
    <dbReference type="NCBI Taxonomy" id="28254"/>
    <lineage>
        <taxon>Bacteria</taxon>
        <taxon>Pseudomonadati</taxon>
        <taxon>Pseudomonadota</taxon>
        <taxon>Gammaproteobacteria</taxon>
        <taxon>Oceanospirillales</taxon>
        <taxon>Oceanospirillaceae</taxon>
        <taxon>Marinomonas</taxon>
    </lineage>
</organism>
<evidence type="ECO:0000259" key="4">
    <source>
        <dbReference type="Pfam" id="PF25607"/>
    </source>
</evidence>
<dbReference type="OrthoDB" id="5293418at2"/>
<keyword evidence="3" id="KW-0732">Signal</keyword>
<keyword evidence="2" id="KW-0812">Transmembrane</keyword>
<dbReference type="PANTHER" id="PTHR40940:SF1">
    <property type="entry name" value="PROTEIN BATD"/>
    <property type="match status" value="1"/>
</dbReference>
<feature type="signal peptide" evidence="3">
    <location>
        <begin position="1"/>
        <end position="30"/>
    </location>
</feature>
<proteinExistence type="predicted"/>
<feature type="transmembrane region" description="Helical" evidence="2">
    <location>
        <begin position="455"/>
        <end position="477"/>
    </location>
</feature>
<gene>
    <name evidence="5" type="ORF">C8D85_0952</name>
</gene>
<evidence type="ECO:0000313" key="5">
    <source>
        <dbReference type="EMBL" id="TDR15580.1"/>
    </source>
</evidence>
<dbReference type="PANTHER" id="PTHR40940">
    <property type="entry name" value="PROTEIN BATD-RELATED"/>
    <property type="match status" value="1"/>
</dbReference>
<dbReference type="Pfam" id="PF25607">
    <property type="entry name" value="DUF7939"/>
    <property type="match status" value="1"/>
</dbReference>
<comment type="caution">
    <text evidence="5">The sequence shown here is derived from an EMBL/GenBank/DDBJ whole genome shotgun (WGS) entry which is preliminary data.</text>
</comment>
<dbReference type="InterPro" id="IPR057699">
    <property type="entry name" value="DUF7939"/>
</dbReference>
<dbReference type="Proteomes" id="UP000295729">
    <property type="component" value="Unassembled WGS sequence"/>
</dbReference>
<keyword evidence="6" id="KW-1185">Reference proteome</keyword>
<feature type="compositionally biased region" description="Low complexity" evidence="1">
    <location>
        <begin position="385"/>
        <end position="396"/>
    </location>
</feature>
<keyword evidence="2" id="KW-0472">Membrane</keyword>
<name>A0A4R6XCZ3_9GAMM</name>
<protein>
    <submittedName>
        <fullName evidence="5">Oxygen tolerance protein BatD</fullName>
    </submittedName>
</protein>
<evidence type="ECO:0000256" key="1">
    <source>
        <dbReference type="SAM" id="MobiDB-lite"/>
    </source>
</evidence>
<dbReference type="RefSeq" id="WP_133560184.1">
    <property type="nucleotide sequence ID" value="NZ_SNZA01000001.1"/>
</dbReference>
<feature type="chain" id="PRO_5020198087" evidence="3">
    <location>
        <begin position="31"/>
        <end position="608"/>
    </location>
</feature>
<feature type="region of interest" description="Disordered" evidence="1">
    <location>
        <begin position="385"/>
        <end position="448"/>
    </location>
</feature>
<dbReference type="InterPro" id="IPR025738">
    <property type="entry name" value="BatD"/>
</dbReference>
<reference evidence="5 6" key="1">
    <citation type="submission" date="2019-03" db="EMBL/GenBank/DDBJ databases">
        <title>Genomic Encyclopedia of Type Strains, Phase IV (KMG-IV): sequencing the most valuable type-strain genomes for metagenomic binning, comparative biology and taxonomic classification.</title>
        <authorList>
            <person name="Goeker M."/>
        </authorList>
    </citation>
    <scope>NUCLEOTIDE SEQUENCE [LARGE SCALE GENOMIC DNA]</scope>
    <source>
        <strain evidence="5 6">DSM 5604</strain>
    </source>
</reference>
<evidence type="ECO:0000256" key="3">
    <source>
        <dbReference type="SAM" id="SignalP"/>
    </source>
</evidence>
<dbReference type="AlphaFoldDB" id="A0A4R6XCZ3"/>
<accession>A0A4R6XCZ3</accession>
<evidence type="ECO:0000256" key="2">
    <source>
        <dbReference type="SAM" id="Phobius"/>
    </source>
</evidence>
<dbReference type="Pfam" id="PF13584">
    <property type="entry name" value="BatD"/>
    <property type="match status" value="1"/>
</dbReference>
<evidence type="ECO:0000313" key="6">
    <source>
        <dbReference type="Proteomes" id="UP000295729"/>
    </source>
</evidence>
<dbReference type="EMBL" id="SNZA01000001">
    <property type="protein sequence ID" value="TDR15580.1"/>
    <property type="molecule type" value="Genomic_DNA"/>
</dbReference>
<feature type="domain" description="DUF7939" evidence="4">
    <location>
        <begin position="505"/>
        <end position="588"/>
    </location>
</feature>
<sequence>MVANLYILPRYIFSMLCMLLAVAYSGLSLADQVTAALDKNTVTENEVVQLTIRTDFANTGNGPDLSSLKRDFDIVSQSQNSQFSFNLGTNQALNFWVVTLIPKAVGNFQIPPIKVGDQQSEALYIEVKPAKQMTDKLGNPLVMLKFQSNITEPYVQQQVLLTLELYTAVTLQSANLSTPNHPNLLMERLSDDQMRYEEINGTSYQVLTREYVAFPQRSGPLELTNQSVEAMVSTQRGARKVNIKSTPISLNVLPIPASYGNSNWLPTDAVAVRSVLSNSVSNPRIGDTLFWEIDITAQGVLGEQLPTLSYPSNRAYKLYPSSPTYETNKGINGVTGRASMRIEVVPTQSGPLTLPEVQVTYWDPIARQVKTATANAAVVDVAPLPNSGTSSESNSSALPSGPIASPQDIPPQSTSVAPISLAKAKPKAQPTPEENNDSPAPIEVEVTTPSDSPSWAIMVAGILMLLGGTGIVVWILLKRRKSGASDSNSDVPTLQEFAPLSSGNEDAAYEQLLSGCRRSDLSTLRLNLLEWARHRWGDNAIRGIDDIKRLTDTPHLTQLLMEAELVMYSPSASTQWNGDALADALEEYVTGHTKPSQASQLKTLYPNF</sequence>
<keyword evidence="2" id="KW-1133">Transmembrane helix</keyword>